<sequence>MHEFPILTNITVALLIALIGGCIARLIKLPPIVGYLLAGVIIGPFTPGFVGDIHTIQELAELGVIFLLFGVGLHFSLEDLWAVRDIAIWGALFQMILSTFMVLGLTTLWGWSWPAGLVIGLAVSIASTVVLLRNLMDHGWLNTTHGQVAVGWLVLEDLATVLILVLLPAFFAKTGQPVWQAAGLAILKTAAFVILILLVGKRVIPWLLIRIAHFRSRELFIVTIIVLTLAIAVGAASFFGVSLALGAFLAGVVVHESALSHQVEVEIEPLREMFAVLFFVSIGMLVNPHMLLQRPWEVLALTAMIILGKGVIVLFLGLFFKRSARTVLVVAVALSQIGEFSFLLGQTGMRLQLIHQDQYSLLLTGALISITLNPLIFHQLPRIEQVLRKIGPLWSRLDTYAPIQQPISESLHDHVVLIGYGRVGKRVVDVFSRLQVPLLVIELDAGAITELQQRGIPSLFGDAANSDILDVARLKQAKAAVVTIPSGITILSVVATIRQIAPEVPVLTRAANEENAKQLFELQANVVIYPEIEGSIQLINDTLLYLGYTEQSVQTCIETVRKVFDDYVAKRPVEPALESLERHHLEKRGAGS</sequence>
<feature type="transmembrane region" description="Helical" evidence="7">
    <location>
        <begin position="326"/>
        <end position="347"/>
    </location>
</feature>
<keyword evidence="5 7" id="KW-1133">Transmembrane helix</keyword>
<dbReference type="GO" id="GO:1902600">
    <property type="term" value="P:proton transmembrane transport"/>
    <property type="evidence" value="ECO:0007669"/>
    <property type="project" value="InterPro"/>
</dbReference>
<dbReference type="PANTHER" id="PTHR42751">
    <property type="entry name" value="SODIUM/HYDROGEN EXCHANGER FAMILY/TRKA DOMAIN PROTEIN"/>
    <property type="match status" value="1"/>
</dbReference>
<dbReference type="OrthoDB" id="9793589at2"/>
<feature type="transmembrane region" description="Helical" evidence="7">
    <location>
        <begin position="220"/>
        <end position="253"/>
    </location>
</feature>
<gene>
    <name evidence="9" type="ORF">EI42_04026</name>
</gene>
<feature type="transmembrane region" description="Helical" evidence="7">
    <location>
        <begin position="87"/>
        <end position="111"/>
    </location>
</feature>
<comment type="similarity">
    <text evidence="2">Belongs to the monovalent cation:proton antiporter 2 (CPA2) transporter (TC 2.A.37) family.</text>
</comment>
<feature type="domain" description="RCK N-terminal" evidence="8">
    <location>
        <begin position="412"/>
        <end position="528"/>
    </location>
</feature>
<comment type="caution">
    <text evidence="9">The sequence shown here is derived from an EMBL/GenBank/DDBJ whole genome shotgun (WGS) entry which is preliminary data.</text>
</comment>
<evidence type="ECO:0000256" key="6">
    <source>
        <dbReference type="ARBA" id="ARBA00023136"/>
    </source>
</evidence>
<feature type="transmembrane region" description="Helical" evidence="7">
    <location>
        <begin position="6"/>
        <end position="27"/>
    </location>
</feature>
<name>A0A326U4G8_THEHA</name>
<dbReference type="RefSeq" id="WP_111324365.1">
    <property type="nucleotide sequence ID" value="NZ_BIFX01000003.1"/>
</dbReference>
<dbReference type="Pfam" id="PF02254">
    <property type="entry name" value="TrkA_N"/>
    <property type="match status" value="1"/>
</dbReference>
<dbReference type="PANTHER" id="PTHR42751:SF1">
    <property type="entry name" value="CATION_PROTON ANTIPORTER YBAL-RELATED"/>
    <property type="match status" value="1"/>
</dbReference>
<keyword evidence="10" id="KW-1185">Reference proteome</keyword>
<evidence type="ECO:0000256" key="1">
    <source>
        <dbReference type="ARBA" id="ARBA00004141"/>
    </source>
</evidence>
<dbReference type="InterPro" id="IPR006153">
    <property type="entry name" value="Cation/H_exchanger_TM"/>
</dbReference>
<dbReference type="Proteomes" id="UP000248806">
    <property type="component" value="Unassembled WGS sequence"/>
</dbReference>
<evidence type="ECO:0000313" key="10">
    <source>
        <dbReference type="Proteomes" id="UP000248806"/>
    </source>
</evidence>
<feature type="transmembrane region" description="Helical" evidence="7">
    <location>
        <begin position="148"/>
        <end position="172"/>
    </location>
</feature>
<dbReference type="InterPro" id="IPR038770">
    <property type="entry name" value="Na+/solute_symporter_sf"/>
</dbReference>
<feature type="transmembrane region" description="Helical" evidence="7">
    <location>
        <begin position="117"/>
        <end position="136"/>
    </location>
</feature>
<comment type="subcellular location">
    <subcellularLocation>
        <location evidence="1">Membrane</location>
        <topology evidence="1">Multi-pass membrane protein</topology>
    </subcellularLocation>
</comment>
<dbReference type="Gene3D" id="1.20.1530.20">
    <property type="match status" value="1"/>
</dbReference>
<organism evidence="9 10">
    <name type="scientific">Thermosporothrix hazakensis</name>
    <dbReference type="NCBI Taxonomy" id="644383"/>
    <lineage>
        <taxon>Bacteria</taxon>
        <taxon>Bacillati</taxon>
        <taxon>Chloroflexota</taxon>
        <taxon>Ktedonobacteria</taxon>
        <taxon>Ktedonobacterales</taxon>
        <taxon>Thermosporotrichaceae</taxon>
        <taxon>Thermosporothrix</taxon>
    </lineage>
</organism>
<dbReference type="SUPFAM" id="SSF51735">
    <property type="entry name" value="NAD(P)-binding Rossmann-fold domains"/>
    <property type="match status" value="1"/>
</dbReference>
<keyword evidence="4 7" id="KW-0812">Transmembrane</keyword>
<dbReference type="Pfam" id="PF00999">
    <property type="entry name" value="Na_H_Exchanger"/>
    <property type="match status" value="1"/>
</dbReference>
<dbReference type="InterPro" id="IPR036291">
    <property type="entry name" value="NAD(P)-bd_dom_sf"/>
</dbReference>
<dbReference type="Gene3D" id="3.40.50.720">
    <property type="entry name" value="NAD(P)-binding Rossmann-like Domain"/>
    <property type="match status" value="1"/>
</dbReference>
<feature type="transmembrane region" description="Helical" evidence="7">
    <location>
        <begin position="178"/>
        <end position="199"/>
    </location>
</feature>
<evidence type="ECO:0000313" key="9">
    <source>
        <dbReference type="EMBL" id="PZW26067.1"/>
    </source>
</evidence>
<dbReference type="AlphaFoldDB" id="A0A326U4G8"/>
<feature type="transmembrane region" description="Helical" evidence="7">
    <location>
        <begin position="359"/>
        <end position="377"/>
    </location>
</feature>
<keyword evidence="3" id="KW-0813">Transport</keyword>
<feature type="transmembrane region" description="Helical" evidence="7">
    <location>
        <begin position="299"/>
        <end position="320"/>
    </location>
</feature>
<evidence type="ECO:0000259" key="8">
    <source>
        <dbReference type="PROSITE" id="PS51201"/>
    </source>
</evidence>
<keyword evidence="6 7" id="KW-0472">Membrane</keyword>
<evidence type="ECO:0000256" key="3">
    <source>
        <dbReference type="ARBA" id="ARBA00022448"/>
    </source>
</evidence>
<feature type="transmembrane region" description="Helical" evidence="7">
    <location>
        <begin position="32"/>
        <end position="50"/>
    </location>
</feature>
<evidence type="ECO:0000256" key="2">
    <source>
        <dbReference type="ARBA" id="ARBA00005551"/>
    </source>
</evidence>
<dbReference type="GO" id="GO:0015297">
    <property type="term" value="F:antiporter activity"/>
    <property type="evidence" value="ECO:0007669"/>
    <property type="project" value="InterPro"/>
</dbReference>
<accession>A0A326U4G8</accession>
<dbReference type="GO" id="GO:0006813">
    <property type="term" value="P:potassium ion transport"/>
    <property type="evidence" value="ECO:0007669"/>
    <property type="project" value="InterPro"/>
</dbReference>
<evidence type="ECO:0000256" key="4">
    <source>
        <dbReference type="ARBA" id="ARBA00022692"/>
    </source>
</evidence>
<dbReference type="PROSITE" id="PS51201">
    <property type="entry name" value="RCK_N"/>
    <property type="match status" value="1"/>
</dbReference>
<dbReference type="GO" id="GO:0016020">
    <property type="term" value="C:membrane"/>
    <property type="evidence" value="ECO:0007669"/>
    <property type="project" value="UniProtKB-SubCell"/>
</dbReference>
<reference evidence="9 10" key="1">
    <citation type="submission" date="2018-06" db="EMBL/GenBank/DDBJ databases">
        <title>Genomic Encyclopedia of Archaeal and Bacterial Type Strains, Phase II (KMG-II): from individual species to whole genera.</title>
        <authorList>
            <person name="Goeker M."/>
        </authorList>
    </citation>
    <scope>NUCLEOTIDE SEQUENCE [LARGE SCALE GENOMIC DNA]</scope>
    <source>
        <strain evidence="9 10">ATCC BAA-1881</strain>
    </source>
</reference>
<dbReference type="EMBL" id="QKUF01000016">
    <property type="protein sequence ID" value="PZW26067.1"/>
    <property type="molecule type" value="Genomic_DNA"/>
</dbReference>
<proteinExistence type="inferred from homology"/>
<evidence type="ECO:0000256" key="5">
    <source>
        <dbReference type="ARBA" id="ARBA00022989"/>
    </source>
</evidence>
<dbReference type="InterPro" id="IPR003148">
    <property type="entry name" value="RCK_N"/>
</dbReference>
<evidence type="ECO:0000256" key="7">
    <source>
        <dbReference type="SAM" id="Phobius"/>
    </source>
</evidence>
<protein>
    <submittedName>
        <fullName evidence="9">CPA2 family monovalent cation:H+ antiporter-2</fullName>
    </submittedName>
</protein>
<feature type="transmembrane region" description="Helical" evidence="7">
    <location>
        <begin position="56"/>
        <end position="75"/>
    </location>
</feature>